<gene>
    <name evidence="2" type="ORF">HXK03_07830</name>
</gene>
<sequence>MKSFGFLSFGHYAPAGRRGPSGRDALHQAIELSVAADELGVNGAYFRVHHFANQAAAPMPLLAAVAARTRRIEVGTGVIDLRYENPLHLAEEAAALDQIADGRVALGMSRGAPEIAQRGWEAFGYRAEDPRGADLARANFERFLAAIEGAPMAQAAPLGEQYPTSCAPGTPLRILPHSEGLRQRIWWGSGTTASAQRAARDGVNLMSSTLVLETGQGSFADLQAAQIAAYRRAWKEAGHSWTPRVSVSRSVFPLLSERDRRLYGLAASGDQVGELDQSPTTFGRAYAADPDALVRQLQQDAAVASADTLLLTIPNQLGVDANLSIIENFARCIAPELGWVPSTRGPQEHDPLLL</sequence>
<evidence type="ECO:0000259" key="1">
    <source>
        <dbReference type="Pfam" id="PF00296"/>
    </source>
</evidence>
<dbReference type="Proteomes" id="UP000718630">
    <property type="component" value="Unassembled WGS sequence"/>
</dbReference>
<dbReference type="PANTHER" id="PTHR30137">
    <property type="entry name" value="LUCIFERASE-LIKE MONOOXYGENASE"/>
    <property type="match status" value="1"/>
</dbReference>
<dbReference type="InterPro" id="IPR036661">
    <property type="entry name" value="Luciferase-like_sf"/>
</dbReference>
<dbReference type="AlphaFoldDB" id="A0A929N384"/>
<dbReference type="SUPFAM" id="SSF51679">
    <property type="entry name" value="Bacterial luciferase-like"/>
    <property type="match status" value="1"/>
</dbReference>
<proteinExistence type="predicted"/>
<dbReference type="EMBL" id="JABZFZ010000479">
    <property type="protein sequence ID" value="MBF0940765.1"/>
    <property type="molecule type" value="Genomic_DNA"/>
</dbReference>
<dbReference type="InterPro" id="IPR050766">
    <property type="entry name" value="Bact_Lucif_Oxidored"/>
</dbReference>
<dbReference type="PANTHER" id="PTHR30137:SF15">
    <property type="entry name" value="BLL6902 PROTEIN"/>
    <property type="match status" value="1"/>
</dbReference>
<dbReference type="GO" id="GO:0005829">
    <property type="term" value="C:cytosol"/>
    <property type="evidence" value="ECO:0007669"/>
    <property type="project" value="TreeGrafter"/>
</dbReference>
<protein>
    <submittedName>
        <fullName evidence="2">LLM class flavin-dependent oxidoreductase</fullName>
    </submittedName>
</protein>
<reference evidence="2" key="1">
    <citation type="submission" date="2020-04" db="EMBL/GenBank/DDBJ databases">
        <title>Deep metagenomics examines the oral microbiome during advanced dental caries in children, revealing novel taxa and co-occurrences with host molecules.</title>
        <authorList>
            <person name="Baker J.L."/>
            <person name="Morton J.T."/>
            <person name="Dinis M."/>
            <person name="Alvarez R."/>
            <person name="Tran N.C."/>
            <person name="Knight R."/>
            <person name="Edlund A."/>
        </authorList>
    </citation>
    <scope>NUCLEOTIDE SEQUENCE</scope>
    <source>
        <strain evidence="2">JCVI_32_bin.64</strain>
    </source>
</reference>
<dbReference type="GO" id="GO:0016705">
    <property type="term" value="F:oxidoreductase activity, acting on paired donors, with incorporation or reduction of molecular oxygen"/>
    <property type="evidence" value="ECO:0007669"/>
    <property type="project" value="InterPro"/>
</dbReference>
<organism evidence="2 3">
    <name type="scientific">Schaalia georgiae</name>
    <dbReference type="NCBI Taxonomy" id="52768"/>
    <lineage>
        <taxon>Bacteria</taxon>
        <taxon>Bacillati</taxon>
        <taxon>Actinomycetota</taxon>
        <taxon>Actinomycetes</taxon>
        <taxon>Actinomycetales</taxon>
        <taxon>Actinomycetaceae</taxon>
        <taxon>Schaalia</taxon>
    </lineage>
</organism>
<feature type="domain" description="Luciferase-like" evidence="1">
    <location>
        <begin position="9"/>
        <end position="252"/>
    </location>
</feature>
<accession>A0A929N384</accession>
<dbReference type="InterPro" id="IPR011251">
    <property type="entry name" value="Luciferase-like_dom"/>
</dbReference>
<name>A0A929N384_9ACTO</name>
<evidence type="ECO:0000313" key="3">
    <source>
        <dbReference type="Proteomes" id="UP000718630"/>
    </source>
</evidence>
<dbReference type="Gene3D" id="3.20.20.30">
    <property type="entry name" value="Luciferase-like domain"/>
    <property type="match status" value="1"/>
</dbReference>
<dbReference type="Pfam" id="PF00296">
    <property type="entry name" value="Bac_luciferase"/>
    <property type="match status" value="1"/>
</dbReference>
<evidence type="ECO:0000313" key="2">
    <source>
        <dbReference type="EMBL" id="MBF0940765.1"/>
    </source>
</evidence>
<comment type="caution">
    <text evidence="2">The sequence shown here is derived from an EMBL/GenBank/DDBJ whole genome shotgun (WGS) entry which is preliminary data.</text>
</comment>